<gene>
    <name evidence="2" type="ORF">FOL47_011195</name>
</gene>
<feature type="compositionally biased region" description="Polar residues" evidence="1">
    <location>
        <begin position="134"/>
        <end position="155"/>
    </location>
</feature>
<evidence type="ECO:0000256" key="1">
    <source>
        <dbReference type="SAM" id="MobiDB-lite"/>
    </source>
</evidence>
<feature type="region of interest" description="Disordered" evidence="1">
    <location>
        <begin position="54"/>
        <end position="155"/>
    </location>
</feature>
<comment type="caution">
    <text evidence="2">The sequence shown here is derived from an EMBL/GenBank/DDBJ whole genome shotgun (WGS) entry which is preliminary data.</text>
</comment>
<reference evidence="2 3" key="1">
    <citation type="submission" date="2020-04" db="EMBL/GenBank/DDBJ databases">
        <title>Perkinsus chesapeaki whole genome sequence.</title>
        <authorList>
            <person name="Bogema D.R."/>
        </authorList>
    </citation>
    <scope>NUCLEOTIDE SEQUENCE [LARGE SCALE GENOMIC DNA]</scope>
    <source>
        <strain evidence="2">ATCC PRA-425</strain>
    </source>
</reference>
<dbReference type="Proteomes" id="UP000591131">
    <property type="component" value="Unassembled WGS sequence"/>
</dbReference>
<feature type="non-terminal residue" evidence="2">
    <location>
        <position position="1"/>
    </location>
</feature>
<dbReference type="OrthoDB" id="10519214at2759"/>
<keyword evidence="3" id="KW-1185">Reference proteome</keyword>
<proteinExistence type="predicted"/>
<name>A0A7J6L0N1_PERCH</name>
<feature type="compositionally biased region" description="Polar residues" evidence="1">
    <location>
        <begin position="118"/>
        <end position="127"/>
    </location>
</feature>
<dbReference type="AlphaFoldDB" id="A0A7J6L0N1"/>
<dbReference type="EMBL" id="JAAPAO010000949">
    <property type="protein sequence ID" value="KAF4652226.1"/>
    <property type="molecule type" value="Genomic_DNA"/>
</dbReference>
<feature type="compositionally biased region" description="Polar residues" evidence="1">
    <location>
        <begin position="190"/>
        <end position="201"/>
    </location>
</feature>
<organism evidence="2 3">
    <name type="scientific">Perkinsus chesapeaki</name>
    <name type="common">Clam parasite</name>
    <name type="synonym">Perkinsus andrewsi</name>
    <dbReference type="NCBI Taxonomy" id="330153"/>
    <lineage>
        <taxon>Eukaryota</taxon>
        <taxon>Sar</taxon>
        <taxon>Alveolata</taxon>
        <taxon>Perkinsozoa</taxon>
        <taxon>Perkinsea</taxon>
        <taxon>Perkinsida</taxon>
        <taxon>Perkinsidae</taxon>
        <taxon>Perkinsus</taxon>
    </lineage>
</organism>
<evidence type="ECO:0000313" key="2">
    <source>
        <dbReference type="EMBL" id="KAF4652226.1"/>
    </source>
</evidence>
<sequence>MHYGPPFSGNTGQNDIIRVIKNAIGLPPTTTNTQAIEIGISRVCFGLEDPTAPELPEDLRPVDDASPTVSVVHQRLKRMRIKDDEPTSSSGSSSGLDEQEASDDHMRSDRQRKRRCTDVSSDQSSDGSYEDGDQSMNGVSPQRYHSPTKKNNNEVYQQKKLQMEELLKDQMSRYLAEYRSLSQAAKIESRSSPTLQASDVNPTFVEMRKPTGHTRDLPTIVPKHLEDKIGAYALAKHWPSMFLPRRDAERPEKFPLPFHPR</sequence>
<feature type="compositionally biased region" description="Basic and acidic residues" evidence="1">
    <location>
        <begin position="206"/>
        <end position="216"/>
    </location>
</feature>
<feature type="region of interest" description="Disordered" evidence="1">
    <location>
        <begin position="187"/>
        <end position="218"/>
    </location>
</feature>
<accession>A0A7J6L0N1</accession>
<protein>
    <submittedName>
        <fullName evidence="2">Uncharacterized protein</fullName>
    </submittedName>
</protein>
<evidence type="ECO:0000313" key="3">
    <source>
        <dbReference type="Proteomes" id="UP000591131"/>
    </source>
</evidence>